<dbReference type="AlphaFoldDB" id="A0AA96LNK4"/>
<feature type="chain" id="PRO_5041689452" evidence="2">
    <location>
        <begin position="25"/>
        <end position="1069"/>
    </location>
</feature>
<dbReference type="SUPFAM" id="SSF49899">
    <property type="entry name" value="Concanavalin A-like lectins/glucanases"/>
    <property type="match status" value="1"/>
</dbReference>
<keyword evidence="4" id="KW-0456">Lyase</keyword>
<dbReference type="CDD" id="cd00063">
    <property type="entry name" value="FN3"/>
    <property type="match status" value="1"/>
</dbReference>
<feature type="domain" description="Fibronectin type-III" evidence="3">
    <location>
        <begin position="783"/>
        <end position="875"/>
    </location>
</feature>
<dbReference type="InterPro" id="IPR050964">
    <property type="entry name" value="Striated_Muscle_Regulatory"/>
</dbReference>
<keyword evidence="5" id="KW-1185">Reference proteome</keyword>
<evidence type="ECO:0000313" key="5">
    <source>
        <dbReference type="Proteomes" id="UP001304650"/>
    </source>
</evidence>
<keyword evidence="1" id="KW-0677">Repeat</keyword>
<dbReference type="GO" id="GO:0016829">
    <property type="term" value="F:lyase activity"/>
    <property type="evidence" value="ECO:0007669"/>
    <property type="project" value="UniProtKB-KW"/>
</dbReference>
<accession>A0AA96LNK4</accession>
<dbReference type="EMBL" id="CP130319">
    <property type="protein sequence ID" value="WNR43826.1"/>
    <property type="molecule type" value="Genomic_DNA"/>
</dbReference>
<dbReference type="Gene3D" id="2.60.120.560">
    <property type="entry name" value="Exo-inulinase, domain 1"/>
    <property type="match status" value="1"/>
</dbReference>
<dbReference type="RefSeq" id="WP_314798677.1">
    <property type="nucleotide sequence ID" value="NZ_CP130319.1"/>
</dbReference>
<feature type="domain" description="Fibronectin type-III" evidence="3">
    <location>
        <begin position="466"/>
        <end position="554"/>
    </location>
</feature>
<dbReference type="Proteomes" id="UP001304650">
    <property type="component" value="Chromosome"/>
</dbReference>
<dbReference type="PANTHER" id="PTHR13817">
    <property type="entry name" value="TITIN"/>
    <property type="match status" value="1"/>
</dbReference>
<dbReference type="SUPFAM" id="SSF49265">
    <property type="entry name" value="Fibronectin type III"/>
    <property type="match status" value="3"/>
</dbReference>
<dbReference type="InterPro" id="IPR013783">
    <property type="entry name" value="Ig-like_fold"/>
</dbReference>
<evidence type="ECO:0000256" key="1">
    <source>
        <dbReference type="ARBA" id="ARBA00022737"/>
    </source>
</evidence>
<dbReference type="NCBIfam" id="NF047446">
    <property type="entry name" value="barrel_OmpL47"/>
    <property type="match status" value="1"/>
</dbReference>
<dbReference type="Pfam" id="PF08787">
    <property type="entry name" value="Alginate_lyase2"/>
    <property type="match status" value="1"/>
</dbReference>
<protein>
    <submittedName>
        <fullName evidence="4">Polysaccharide lyase family 7 protein</fullName>
    </submittedName>
</protein>
<dbReference type="Gene3D" id="3.30.1920.20">
    <property type="match status" value="1"/>
</dbReference>
<dbReference type="InterPro" id="IPR014895">
    <property type="entry name" value="Alginate_lyase_2"/>
</dbReference>
<feature type="signal peptide" evidence="2">
    <location>
        <begin position="1"/>
        <end position="24"/>
    </location>
</feature>
<feature type="domain" description="Fibronectin type-III" evidence="3">
    <location>
        <begin position="275"/>
        <end position="373"/>
    </location>
</feature>
<dbReference type="Gene3D" id="2.60.40.10">
    <property type="entry name" value="Immunoglobulins"/>
    <property type="match status" value="5"/>
</dbReference>
<dbReference type="InterPro" id="IPR013320">
    <property type="entry name" value="ConA-like_dom_sf"/>
</dbReference>
<dbReference type="InterPro" id="IPR003961">
    <property type="entry name" value="FN3_dom"/>
</dbReference>
<organism evidence="4 5">
    <name type="scientific">Paenibacillus roseopurpureus</name>
    <dbReference type="NCBI Taxonomy" id="2918901"/>
    <lineage>
        <taxon>Bacteria</taxon>
        <taxon>Bacillati</taxon>
        <taxon>Bacillota</taxon>
        <taxon>Bacilli</taxon>
        <taxon>Bacillales</taxon>
        <taxon>Paenibacillaceae</taxon>
        <taxon>Paenibacillus</taxon>
    </lineage>
</organism>
<evidence type="ECO:0000259" key="3">
    <source>
        <dbReference type="PROSITE" id="PS50853"/>
    </source>
</evidence>
<dbReference type="PANTHER" id="PTHR13817:SF73">
    <property type="entry name" value="FIBRONECTIN TYPE-III DOMAIN-CONTAINING PROTEIN"/>
    <property type="match status" value="1"/>
</dbReference>
<evidence type="ECO:0000313" key="4">
    <source>
        <dbReference type="EMBL" id="WNR43826.1"/>
    </source>
</evidence>
<reference evidence="4" key="1">
    <citation type="submission" date="2022-02" db="EMBL/GenBank/DDBJ databases">
        <title>Paenibacillus sp. MBLB1832 Whole Genome Shotgun Sequencing.</title>
        <authorList>
            <person name="Hwang C.Y."/>
            <person name="Cho E.-S."/>
            <person name="Seo M.-J."/>
        </authorList>
    </citation>
    <scope>NUCLEOTIDE SEQUENCE</scope>
    <source>
        <strain evidence="4">MBLB1832</strain>
    </source>
</reference>
<dbReference type="InterPro" id="IPR036116">
    <property type="entry name" value="FN3_sf"/>
</dbReference>
<dbReference type="KEGG" id="proo:MJB10_22430"/>
<name>A0AA96LNK4_9BACL</name>
<dbReference type="PROSITE" id="PS50853">
    <property type="entry name" value="FN3"/>
    <property type="match status" value="3"/>
</dbReference>
<dbReference type="Gene3D" id="2.60.120.200">
    <property type="match status" value="1"/>
</dbReference>
<evidence type="ECO:0000256" key="2">
    <source>
        <dbReference type="SAM" id="SignalP"/>
    </source>
</evidence>
<dbReference type="SMART" id="SM00060">
    <property type="entry name" value="FN3"/>
    <property type="match status" value="4"/>
</dbReference>
<sequence length="1069" mass="113650">MYVNPKRITHLLCLSLLFSFITYFQLHDAYATGLSYSLQESFESYGTAGQPGSTAPIGSPVNETQPWKNDFGSGLWSIDEEIIPSTTTKNHFMKQTALTPTVSTNDYWGQSLPEIITSNITISAKVKVLGSSGTYAGLAARYAPDGSSHEYYRFMVKKNSASYQFYIEKAFGSTGNSKSAIPLNSNSPNTSGVTIPNTTLAQAMDNLGYLPLKMNIINNLDSSVTLECYYGTTLVLSATDPASSAPYVSGQAGVYSNAGATAFDDFQVTPYYHPVITPLVINDDKDSAADLKWTVAIDNSYDIRRQGPGESTYTVIATNVAQNALPGPFTYTATGLSNSSTYNFIVTARNVPGQTSDSAPIAVSPHPIVTIPAAPTSVTTSQTNNTVLVRWPSVNGAQTYNVYRSTSSSGPFTSPIATGLGLGDTSPTLAYTDNGLVQGTYYYAVTGVNSIGEGPLSPITSIQVNPPAPPELTAIGGTREVFLTWTDVNDASSYNILRSTNSGSGYTFIGTSPTTTYTDTTVANGTMYYYVAQSANAVGSSPNSAEVSASTQVPPSTNFDLSHWKLTIPDSTASEISVAQLANGYTSPYFYTDPSDGSMTFWAPVNGGTTSGSSFPRSELREMLVPNDNTTNWMWSGIHTMTATEKVTVVPSTGKVIALQIHGVSPTGGNANPLVKMQYDSNKHAVDFLAKNASVGGSDTHFVFGGIHVGDTYNAQIQVIDGVLYMTVNGVTQSYDFIAADPGWKDLQFYFKAGAYTQDNVGPSTEGGVVKIYSLHVTHQAQSISTPTGLTGAEGISGVTLDWNPVNRATSYNILRSTTSGSGYVPIGTTTGTSFTDSTTSDGITYSYVVTAENVGGVSGTSNEVSVTIDLTPPTTTDNAPLDWVNHNVVVNLTAVDTVSGVAATYYELDDSGPLIGNTVAISSEGIHTLRYWSVDVAGNVETDKSLTIKLDKTAPTTQLTLDTASLWPANHKLVTVTATLNAIDSLSSMDHIVLTSITCNDPSLEATDIQDADYGSLDLTFKLRADKANLDIERIYTITYTATDRAGNNKSVSATVKVPHDHSDTKPQ</sequence>
<gene>
    <name evidence="4" type="ORF">MJB10_22430</name>
</gene>
<dbReference type="InterPro" id="IPR058094">
    <property type="entry name" value="Ig-like_OmpL47-like"/>
</dbReference>
<keyword evidence="2" id="KW-0732">Signal</keyword>
<proteinExistence type="predicted"/>